<organism evidence="9">
    <name type="scientific">Phaeocystis antarctica</name>
    <dbReference type="NCBI Taxonomy" id="33657"/>
    <lineage>
        <taxon>Eukaryota</taxon>
        <taxon>Haptista</taxon>
        <taxon>Haptophyta</taxon>
        <taxon>Prymnesiophyceae</taxon>
        <taxon>Phaeocystales</taxon>
        <taxon>Phaeocystaceae</taxon>
        <taxon>Phaeocystis</taxon>
    </lineage>
</organism>
<comment type="caution">
    <text evidence="6">Lacks conserved residue(s) required for the propagation of feature annotation.</text>
</comment>
<feature type="transmembrane region" description="Helical" evidence="6">
    <location>
        <begin position="245"/>
        <end position="263"/>
    </location>
</feature>
<dbReference type="PROSITE" id="PS01214">
    <property type="entry name" value="UPF0016"/>
    <property type="match status" value="1"/>
</dbReference>
<evidence type="ECO:0000313" key="9">
    <source>
        <dbReference type="EMBL" id="CAD8496874.1"/>
    </source>
</evidence>
<feature type="signal peptide" evidence="6">
    <location>
        <begin position="1"/>
        <end position="22"/>
    </location>
</feature>
<feature type="transmembrane region" description="Helical" evidence="6">
    <location>
        <begin position="73"/>
        <end position="93"/>
    </location>
</feature>
<dbReference type="Pfam" id="PF01169">
    <property type="entry name" value="GDT1"/>
    <property type="match status" value="2"/>
</dbReference>
<evidence type="ECO:0000256" key="1">
    <source>
        <dbReference type="ARBA" id="ARBA00004141"/>
    </source>
</evidence>
<dbReference type="PANTHER" id="PTHR12608:SF1">
    <property type="entry name" value="TRANSMEMBRANE PROTEIN 165"/>
    <property type="match status" value="1"/>
</dbReference>
<dbReference type="AlphaFoldDB" id="A0A7S0EXB6"/>
<dbReference type="GO" id="GO:0015085">
    <property type="term" value="F:calcium ion transmembrane transporter activity"/>
    <property type="evidence" value="ECO:0007669"/>
    <property type="project" value="TreeGrafter"/>
</dbReference>
<evidence type="ECO:0000256" key="8">
    <source>
        <dbReference type="SAM" id="MobiDB-lite"/>
    </source>
</evidence>
<sequence length="269" mass="27836">MQSAMQRRTLAVALVLLPIALADDAVVAAAAASTGIAGFGEAFMASIGVIFGTELGDKTFFIAAIMSMRHPRFTVWFGAVGALAAMTVLSTIVGHVAPMLLSPTVTHYAAVCLFFVFGARMLNESRGASNAASDELEEVEAELSKKQATYAAVGTQDTEDAPPDEEAPSVTAAAEDSAKHKILLQAFTLTFLAEWGDRSQIATIALAAAKEPFGVTLGAIIGHAICTGIAVVGGKLLASRISERMTLMAGGALFILFAIAALIQGPASY</sequence>
<evidence type="ECO:0000256" key="6">
    <source>
        <dbReference type="RuleBase" id="RU365102"/>
    </source>
</evidence>
<dbReference type="GO" id="GO:0016020">
    <property type="term" value="C:membrane"/>
    <property type="evidence" value="ECO:0007669"/>
    <property type="project" value="UniProtKB-SubCell"/>
</dbReference>
<dbReference type="GO" id="GO:0032468">
    <property type="term" value="P:Golgi calcium ion homeostasis"/>
    <property type="evidence" value="ECO:0007669"/>
    <property type="project" value="TreeGrafter"/>
</dbReference>
<evidence type="ECO:0000256" key="7">
    <source>
        <dbReference type="SAM" id="Coils"/>
    </source>
</evidence>
<feature type="compositionally biased region" description="Acidic residues" evidence="8">
    <location>
        <begin position="157"/>
        <end position="167"/>
    </location>
</feature>
<evidence type="ECO:0000256" key="2">
    <source>
        <dbReference type="ARBA" id="ARBA00009190"/>
    </source>
</evidence>
<comment type="subcellular location">
    <subcellularLocation>
        <location evidence="1 6">Membrane</location>
        <topology evidence="1 6">Multi-pass membrane protein</topology>
    </subcellularLocation>
</comment>
<accession>A0A7S0EXB6</accession>
<feature type="chain" id="PRO_5031592931" description="GDT1 family protein" evidence="6">
    <location>
        <begin position="23"/>
        <end position="269"/>
    </location>
</feature>
<dbReference type="InterPro" id="IPR001727">
    <property type="entry name" value="GDT1-like"/>
</dbReference>
<name>A0A7S0EXB6_9EUKA</name>
<reference evidence="9" key="1">
    <citation type="submission" date="2021-01" db="EMBL/GenBank/DDBJ databases">
        <authorList>
            <person name="Corre E."/>
            <person name="Pelletier E."/>
            <person name="Niang G."/>
            <person name="Scheremetjew M."/>
            <person name="Finn R."/>
            <person name="Kale V."/>
            <person name="Holt S."/>
            <person name="Cochrane G."/>
            <person name="Meng A."/>
            <person name="Brown T."/>
            <person name="Cohen L."/>
        </authorList>
    </citation>
    <scope>NUCLEOTIDE SEQUENCE</scope>
    <source>
        <strain evidence="9">CCMP1374</strain>
    </source>
</reference>
<evidence type="ECO:0000256" key="4">
    <source>
        <dbReference type="ARBA" id="ARBA00022989"/>
    </source>
</evidence>
<dbReference type="PANTHER" id="PTHR12608">
    <property type="entry name" value="TRANSMEMBRANE PROTEIN HTP-1 RELATED"/>
    <property type="match status" value="1"/>
</dbReference>
<dbReference type="EMBL" id="HBEP01024952">
    <property type="protein sequence ID" value="CAD8496874.1"/>
    <property type="molecule type" value="Transcribed_RNA"/>
</dbReference>
<gene>
    <name evidence="9" type="ORF">PANT1444_LOCUS14149</name>
</gene>
<keyword evidence="3 6" id="KW-0812">Transmembrane</keyword>
<keyword evidence="7" id="KW-0175">Coiled coil</keyword>
<dbReference type="GO" id="GO:0005384">
    <property type="term" value="F:manganese ion transmembrane transporter activity"/>
    <property type="evidence" value="ECO:0007669"/>
    <property type="project" value="TreeGrafter"/>
</dbReference>
<protein>
    <recommendedName>
        <fullName evidence="6">GDT1 family protein</fullName>
    </recommendedName>
</protein>
<proteinExistence type="inferred from homology"/>
<dbReference type="InterPro" id="IPR049555">
    <property type="entry name" value="GDT1-like_CS"/>
</dbReference>
<feature type="coiled-coil region" evidence="7">
    <location>
        <begin position="122"/>
        <end position="149"/>
    </location>
</feature>
<keyword evidence="4 6" id="KW-1133">Transmembrane helix</keyword>
<feature type="transmembrane region" description="Helical" evidence="6">
    <location>
        <begin position="105"/>
        <end position="122"/>
    </location>
</feature>
<comment type="similarity">
    <text evidence="2 6">Belongs to the GDT1 family.</text>
</comment>
<evidence type="ECO:0000256" key="5">
    <source>
        <dbReference type="ARBA" id="ARBA00023136"/>
    </source>
</evidence>
<dbReference type="GO" id="GO:0005794">
    <property type="term" value="C:Golgi apparatus"/>
    <property type="evidence" value="ECO:0007669"/>
    <property type="project" value="TreeGrafter"/>
</dbReference>
<keyword evidence="5 6" id="KW-0472">Membrane</keyword>
<evidence type="ECO:0000256" key="3">
    <source>
        <dbReference type="ARBA" id="ARBA00022692"/>
    </source>
</evidence>
<dbReference type="GO" id="GO:0032472">
    <property type="term" value="P:Golgi calcium ion transport"/>
    <property type="evidence" value="ECO:0007669"/>
    <property type="project" value="TreeGrafter"/>
</dbReference>
<keyword evidence="6" id="KW-0732">Signal</keyword>
<feature type="region of interest" description="Disordered" evidence="8">
    <location>
        <begin position="152"/>
        <end position="171"/>
    </location>
</feature>